<feature type="domain" description="B12-binding N-terminal" evidence="5">
    <location>
        <begin position="1"/>
        <end position="88"/>
    </location>
</feature>
<sequence>MADFNAIIEALVACDTDKVTQLVDAAIAEKVPATDILNQGLIAGMDIVGEKMENGDMFIPEVLMAAQAMGSCVETLKPLLGEGESTEGASVIIGTVKGDLHDIGKNLVSMMMESAGMAVHNLGVDIAPEDFVAEIKSKNAQIVCLSALLTTTMPMMKQTVDAIVESGLRDQVKIMVGGAPVTQAFCDEIGADGFAPDAGSAAKMAKSFVA</sequence>
<reference evidence="6 7" key="1">
    <citation type="submission" date="2017-04" db="EMBL/GenBank/DDBJ databases">
        <authorList>
            <person name="Afonso C.L."/>
            <person name="Miller P.J."/>
            <person name="Scott M.A."/>
            <person name="Spackman E."/>
            <person name="Goraichik I."/>
            <person name="Dimitrov K.M."/>
            <person name="Suarez D.L."/>
            <person name="Swayne D.E."/>
        </authorList>
    </citation>
    <scope>NUCLEOTIDE SEQUENCE [LARGE SCALE GENOMIC DNA]</scope>
    <source>
        <strain evidence="6 7">DSM 3385</strain>
    </source>
</reference>
<keyword evidence="2" id="KW-0479">Metal-binding</keyword>
<accession>A0A1W2AY96</accession>
<dbReference type="Proteomes" id="UP000192418">
    <property type="component" value="Unassembled WGS sequence"/>
</dbReference>
<proteinExistence type="inferred from homology"/>
<dbReference type="InterPro" id="IPR050554">
    <property type="entry name" value="Met_Synthase/Corrinoid"/>
</dbReference>
<dbReference type="InterPro" id="IPR036594">
    <property type="entry name" value="Meth_synthase_dom"/>
</dbReference>
<keyword evidence="6" id="KW-0489">Methyltransferase</keyword>
<dbReference type="RefSeq" id="WP_084068128.1">
    <property type="nucleotide sequence ID" value="NZ_FWXY01000006.1"/>
</dbReference>
<organism evidence="6 7">
    <name type="scientific">Desulfocicer vacuolatum DSM 3385</name>
    <dbReference type="NCBI Taxonomy" id="1121400"/>
    <lineage>
        <taxon>Bacteria</taxon>
        <taxon>Pseudomonadati</taxon>
        <taxon>Thermodesulfobacteriota</taxon>
        <taxon>Desulfobacteria</taxon>
        <taxon>Desulfobacterales</taxon>
        <taxon>Desulfobacteraceae</taxon>
        <taxon>Desulfocicer</taxon>
    </lineage>
</organism>
<dbReference type="Gene3D" id="3.40.50.280">
    <property type="entry name" value="Cobalamin-binding domain"/>
    <property type="match status" value="1"/>
</dbReference>
<dbReference type="PROSITE" id="PS51332">
    <property type="entry name" value="B12_BINDING"/>
    <property type="match status" value="1"/>
</dbReference>
<dbReference type="Pfam" id="PF02310">
    <property type="entry name" value="B12-binding"/>
    <property type="match status" value="1"/>
</dbReference>
<dbReference type="PANTHER" id="PTHR45833:SF1">
    <property type="entry name" value="METHIONINE SYNTHASE"/>
    <property type="match status" value="1"/>
</dbReference>
<dbReference type="FunFam" id="3.40.50.280:FF:000003">
    <property type="entry name" value="Dimethylamine methyltransferase corrinoid protein"/>
    <property type="match status" value="1"/>
</dbReference>
<dbReference type="EMBL" id="FWXY01000006">
    <property type="protein sequence ID" value="SMC65717.1"/>
    <property type="molecule type" value="Genomic_DNA"/>
</dbReference>
<dbReference type="GO" id="GO:0031419">
    <property type="term" value="F:cobalamin binding"/>
    <property type="evidence" value="ECO:0007669"/>
    <property type="project" value="InterPro"/>
</dbReference>
<keyword evidence="7" id="KW-1185">Reference proteome</keyword>
<dbReference type="InterPro" id="IPR006158">
    <property type="entry name" value="Cobalamin-bd"/>
</dbReference>
<gene>
    <name evidence="6" type="ORF">SAMN02746065_106152</name>
</gene>
<comment type="similarity">
    <text evidence="1">Belongs to the methylamine corrinoid protein family.</text>
</comment>
<dbReference type="GO" id="GO:0046872">
    <property type="term" value="F:metal ion binding"/>
    <property type="evidence" value="ECO:0007669"/>
    <property type="project" value="UniProtKB-KW"/>
</dbReference>
<dbReference type="Gene3D" id="1.10.1240.10">
    <property type="entry name" value="Methionine synthase domain"/>
    <property type="match status" value="1"/>
</dbReference>
<dbReference type="SUPFAM" id="SSF52242">
    <property type="entry name" value="Cobalamin (vitamin B12)-binding domain"/>
    <property type="match status" value="1"/>
</dbReference>
<keyword evidence="6" id="KW-0808">Transferase</keyword>
<evidence type="ECO:0000313" key="6">
    <source>
        <dbReference type="EMBL" id="SMC65717.1"/>
    </source>
</evidence>
<protein>
    <submittedName>
        <fullName evidence="6">Methyltransferase cognate corrinoid proteins</fullName>
    </submittedName>
</protein>
<dbReference type="InterPro" id="IPR003759">
    <property type="entry name" value="Cbl-bd_cap"/>
</dbReference>
<dbReference type="AlphaFoldDB" id="A0A1W2AY96"/>
<dbReference type="OrthoDB" id="9803687at2"/>
<dbReference type="PANTHER" id="PTHR45833">
    <property type="entry name" value="METHIONINE SYNTHASE"/>
    <property type="match status" value="1"/>
</dbReference>
<dbReference type="STRING" id="1121400.SAMN02746065_106152"/>
<evidence type="ECO:0000259" key="5">
    <source>
        <dbReference type="PROSITE" id="PS51337"/>
    </source>
</evidence>
<dbReference type="PROSITE" id="PS51337">
    <property type="entry name" value="B12_BINDING_NTER"/>
    <property type="match status" value="1"/>
</dbReference>
<dbReference type="CDD" id="cd02070">
    <property type="entry name" value="corrinoid_protein_B12-BD"/>
    <property type="match status" value="1"/>
</dbReference>
<dbReference type="GO" id="GO:0005829">
    <property type="term" value="C:cytosol"/>
    <property type="evidence" value="ECO:0007669"/>
    <property type="project" value="TreeGrafter"/>
</dbReference>
<feature type="domain" description="B12-binding" evidence="4">
    <location>
        <begin position="88"/>
        <end position="210"/>
    </location>
</feature>
<dbReference type="InterPro" id="IPR036724">
    <property type="entry name" value="Cobalamin-bd_sf"/>
</dbReference>
<dbReference type="Pfam" id="PF02607">
    <property type="entry name" value="B12-binding_2"/>
    <property type="match status" value="1"/>
</dbReference>
<dbReference type="SMART" id="SM01018">
    <property type="entry name" value="B12-binding_2"/>
    <property type="match status" value="1"/>
</dbReference>
<name>A0A1W2AY96_9BACT</name>
<evidence type="ECO:0000313" key="7">
    <source>
        <dbReference type="Proteomes" id="UP000192418"/>
    </source>
</evidence>
<evidence type="ECO:0000256" key="2">
    <source>
        <dbReference type="ARBA" id="ARBA00022723"/>
    </source>
</evidence>
<dbReference type="GO" id="GO:0008705">
    <property type="term" value="F:methionine synthase activity"/>
    <property type="evidence" value="ECO:0007669"/>
    <property type="project" value="TreeGrafter"/>
</dbReference>
<dbReference type="SUPFAM" id="SSF47644">
    <property type="entry name" value="Methionine synthase domain"/>
    <property type="match status" value="1"/>
</dbReference>
<dbReference type="GO" id="GO:0032259">
    <property type="term" value="P:methylation"/>
    <property type="evidence" value="ECO:0007669"/>
    <property type="project" value="UniProtKB-KW"/>
</dbReference>
<evidence type="ECO:0000256" key="3">
    <source>
        <dbReference type="ARBA" id="ARBA00023285"/>
    </source>
</evidence>
<keyword evidence="3" id="KW-0170">Cobalt</keyword>
<dbReference type="GO" id="GO:0046653">
    <property type="term" value="P:tetrahydrofolate metabolic process"/>
    <property type="evidence" value="ECO:0007669"/>
    <property type="project" value="TreeGrafter"/>
</dbReference>
<dbReference type="GO" id="GO:0050667">
    <property type="term" value="P:homocysteine metabolic process"/>
    <property type="evidence" value="ECO:0007669"/>
    <property type="project" value="TreeGrafter"/>
</dbReference>
<evidence type="ECO:0000256" key="1">
    <source>
        <dbReference type="ARBA" id="ARBA00010854"/>
    </source>
</evidence>
<evidence type="ECO:0000259" key="4">
    <source>
        <dbReference type="PROSITE" id="PS51332"/>
    </source>
</evidence>